<gene>
    <name evidence="1" type="ORF">C8D91_0792</name>
</gene>
<reference evidence="1 2" key="1">
    <citation type="submission" date="2019-03" db="EMBL/GenBank/DDBJ databases">
        <title>Genomic Encyclopedia of Type Strains, Phase IV (KMG-IV): sequencing the most valuable type-strain genomes for metagenomic binning, comparative biology and taxonomic classification.</title>
        <authorList>
            <person name="Goeker M."/>
        </authorList>
    </citation>
    <scope>NUCLEOTIDE SEQUENCE [LARGE SCALE GENOMIC DNA]</scope>
    <source>
        <strain evidence="1 2">DSM 25488</strain>
    </source>
</reference>
<dbReference type="AlphaFoldDB" id="A0A4R6XXC3"/>
<sequence>MNFKVIHGILFILLLSLSAYVVHTSLAHDSETCEVCIQVQSNDDWSEQSSSPYLVFDTALHEKISTATQLADYHFQPAADLIRGPPSFT</sequence>
<protein>
    <submittedName>
        <fullName evidence="1">Uncharacterized protein</fullName>
    </submittedName>
</protein>
<keyword evidence="2" id="KW-1185">Reference proteome</keyword>
<evidence type="ECO:0000313" key="2">
    <source>
        <dbReference type="Proteomes" id="UP000295724"/>
    </source>
</evidence>
<accession>A0A4R6XXC3</accession>
<evidence type="ECO:0000313" key="1">
    <source>
        <dbReference type="EMBL" id="TDR22313.1"/>
    </source>
</evidence>
<name>A0A4R6XXC3_9GAMM</name>
<dbReference type="RefSeq" id="WP_099018966.1">
    <property type="nucleotide sequence ID" value="NZ_NIHB01000002.1"/>
</dbReference>
<proteinExistence type="predicted"/>
<organism evidence="1 2">
    <name type="scientific">Marinicella litoralis</name>
    <dbReference type="NCBI Taxonomy" id="644220"/>
    <lineage>
        <taxon>Bacteria</taxon>
        <taxon>Pseudomonadati</taxon>
        <taxon>Pseudomonadota</taxon>
        <taxon>Gammaproteobacteria</taxon>
        <taxon>Lysobacterales</taxon>
        <taxon>Marinicellaceae</taxon>
        <taxon>Marinicella</taxon>
    </lineage>
</organism>
<comment type="caution">
    <text evidence="1">The sequence shown here is derived from an EMBL/GenBank/DDBJ whole genome shotgun (WGS) entry which is preliminary data.</text>
</comment>
<dbReference type="EMBL" id="SNZB01000002">
    <property type="protein sequence ID" value="TDR22313.1"/>
    <property type="molecule type" value="Genomic_DNA"/>
</dbReference>
<dbReference type="Proteomes" id="UP000295724">
    <property type="component" value="Unassembled WGS sequence"/>
</dbReference>